<accession>A0A7J2U0E6</accession>
<dbReference type="EMBL" id="DSEU01000005">
    <property type="protein sequence ID" value="HEM66241.1"/>
    <property type="molecule type" value="Genomic_DNA"/>
</dbReference>
<dbReference type="AlphaFoldDB" id="A0A7J2U0E6"/>
<organism evidence="1">
    <name type="scientific">Ignisphaera aggregans</name>
    <dbReference type="NCBI Taxonomy" id="334771"/>
    <lineage>
        <taxon>Archaea</taxon>
        <taxon>Thermoproteota</taxon>
        <taxon>Thermoprotei</taxon>
        <taxon>Desulfurococcales</taxon>
        <taxon>Desulfurococcaceae</taxon>
        <taxon>Ignisphaera</taxon>
    </lineage>
</organism>
<comment type="caution">
    <text evidence="1">The sequence shown here is derived from an EMBL/GenBank/DDBJ whole genome shotgun (WGS) entry which is preliminary data.</text>
</comment>
<proteinExistence type="predicted"/>
<evidence type="ECO:0000313" key="1">
    <source>
        <dbReference type="EMBL" id="HEM66241.1"/>
    </source>
</evidence>
<protein>
    <recommendedName>
        <fullName evidence="2">Piwi domain-containing protein</fullName>
    </recommendedName>
</protein>
<name>A0A7J2U0E6_9CREN</name>
<sequence>MSYVRYIVEGYRLDIVDLSDDSVVALQVPAQNLSTLLSVLSKYGILRSSPYRDVHTTAYTVYIPSTYKEKVQDIAKDLFANIGNPVKLDYLSNSIEIIGSMSYRGIRMDLYKSRGWDGASGGKLYNKNISVTPSGIKQLTGGAVEVFKAVKLGYDIINDSYYLFVDARRKLEIVKSIDQLENSLGMKLSTISWFKVIDTTTSFTVVGEDKKISINDILSTISRDKVEEVVNKAIKYLSNIGKISEKWTQKQYKVDDLFEYALAPKSVALRQDLISKGLMLRAPNRNIEVLFLPKEMLTPVPTLDTIKKLFFSDDSNATKYYSDFVELLKLSPGNRHSEIQDFINELSKGGNIKLGPLTISIDIDNSLFTVPGIILTNPRYVEAIDEDAIEKFKRKKLQGRYTATLSLTEISRLWSSYEKLRSIRDDLYLLIVGIGKNDVTVEVLNKLRSEICKGIKDANQCQRVFNEAVAYESYGTINDVLNSLDSIVSKVRSSSRRFKGVLFIGPDYYLDGRDIRDLIEYRMALERIFSRYIKLSGDETYYKFLSALGSFVTVVPKILSHKLKPLIISIGNKKFIIDRVIGIDATIIGMERGSYRVACAISILDISKGRCMIKPVIRISDVGEDAALADILKDLVLEKLKQSTPNTITLVYVNRAKPETMLRNYLSREEVEAILNKAIIVGATKTHSYSRVIKLEGQSGIPVNPEPSICVPLYTGKVLQIQGVNVKISKYLFVSVQPPQKIASSLTVMPILLTFIIGGAFAANLNLDKELLDFTASLIALNNISRAWIHSLPWPLHEANRKLRTAQRLAPTPSDVIELLRNEVFDVL</sequence>
<gene>
    <name evidence="1" type="ORF">ENO26_01510</name>
</gene>
<evidence type="ECO:0008006" key="2">
    <source>
        <dbReference type="Google" id="ProtNLM"/>
    </source>
</evidence>
<reference evidence="1" key="1">
    <citation type="journal article" date="2020" name="mSystems">
        <title>Genome- and Community-Level Interaction Insights into Carbon Utilization and Element Cycling Functions of Hydrothermarchaeota in Hydrothermal Sediment.</title>
        <authorList>
            <person name="Zhou Z."/>
            <person name="Liu Y."/>
            <person name="Xu W."/>
            <person name="Pan J."/>
            <person name="Luo Z.H."/>
            <person name="Li M."/>
        </authorList>
    </citation>
    <scope>NUCLEOTIDE SEQUENCE [LARGE SCALE GENOMIC DNA]</scope>
    <source>
        <strain evidence="1">SpSt-125</strain>
    </source>
</reference>